<dbReference type="AlphaFoldDB" id="A0A251WW00"/>
<dbReference type="EMBL" id="MSPP01000006">
    <property type="protein sequence ID" value="OUD08298.1"/>
    <property type="molecule type" value="Genomic_DNA"/>
</dbReference>
<dbReference type="InterPro" id="IPR001296">
    <property type="entry name" value="Glyco_trans_1"/>
</dbReference>
<name>A0A251WW00_9RHOB</name>
<dbReference type="Pfam" id="PF00534">
    <property type="entry name" value="Glycos_transf_1"/>
    <property type="match status" value="1"/>
</dbReference>
<gene>
    <name evidence="2" type="ORF">BVC71_14090</name>
</gene>
<keyword evidence="3" id="KW-1185">Reference proteome</keyword>
<dbReference type="OrthoDB" id="9807414at2"/>
<evidence type="ECO:0000259" key="1">
    <source>
        <dbReference type="Pfam" id="PF00534"/>
    </source>
</evidence>
<proteinExistence type="predicted"/>
<reference evidence="2 3" key="1">
    <citation type="submission" date="2016-12" db="EMBL/GenBank/DDBJ databases">
        <title>The draft genome sequence of HSLHS2.</title>
        <authorList>
            <person name="Hu D."/>
            <person name="Wang L."/>
            <person name="Shao Z."/>
        </authorList>
    </citation>
    <scope>NUCLEOTIDE SEQUENCE [LARGE SCALE GENOMIC DNA]</scope>
    <source>
        <strain evidence="2">MCCC 1A06712</strain>
    </source>
</reference>
<dbReference type="SUPFAM" id="SSF53756">
    <property type="entry name" value="UDP-Glycosyltransferase/glycogen phosphorylase"/>
    <property type="match status" value="1"/>
</dbReference>
<evidence type="ECO:0000313" key="2">
    <source>
        <dbReference type="EMBL" id="OUD08298.1"/>
    </source>
</evidence>
<sequence>MSLPYRSALTCGYKIAPVALEQALFWRERFLARGITRHQWQPIAAPDRGDAKCPAIADRKTIIIAMHWTNVGGAETLAIQSIGWALVLGFRVIVVTEHASNGAVLPEGAEFIDLSGQSRAEWPKTIVDIITREQVVGVHIHHCVPMYASLGAIRRQTPWVRVVDSLHIPEYFDGGFVRISGVWSNHIDRTHVISQSLANFYNDKFGRAADLGRMVKQVQLPEARNLAQRGVLCIAFVGRAVYQKRPMTVIWAMKRLLRWSKKVGVNIQFSWVGQGPFMRFVQDYAEKSGLVDHLQFHDETADVREVLRNSDVLILPSANEGLALVAIEAIECGAIPICTDVGAMSELLPPELLVHASPVRAVREIEQIVRRLWRDREFAADTYARLIASLQGFYSGPTAHSVISEYYREFGTKP</sequence>
<comment type="caution">
    <text evidence="2">The sequence shown here is derived from an EMBL/GenBank/DDBJ whole genome shotgun (WGS) entry which is preliminary data.</text>
</comment>
<organism evidence="2 3">
    <name type="scientific">Marivivens niveibacter</name>
    <dbReference type="NCBI Taxonomy" id="1930667"/>
    <lineage>
        <taxon>Bacteria</taxon>
        <taxon>Pseudomonadati</taxon>
        <taxon>Pseudomonadota</taxon>
        <taxon>Alphaproteobacteria</taxon>
        <taxon>Rhodobacterales</taxon>
        <taxon>Paracoccaceae</taxon>
        <taxon>Marivivens group</taxon>
        <taxon>Marivivens</taxon>
    </lineage>
</organism>
<dbReference type="PANTHER" id="PTHR12526">
    <property type="entry name" value="GLYCOSYLTRANSFERASE"/>
    <property type="match status" value="1"/>
</dbReference>
<accession>A0A251WW00</accession>
<protein>
    <recommendedName>
        <fullName evidence="1">Glycosyl transferase family 1 domain-containing protein</fullName>
    </recommendedName>
</protein>
<dbReference type="Proteomes" id="UP000194664">
    <property type="component" value="Unassembled WGS sequence"/>
</dbReference>
<feature type="domain" description="Glycosyl transferase family 1" evidence="1">
    <location>
        <begin position="233"/>
        <end position="352"/>
    </location>
</feature>
<dbReference type="Gene3D" id="3.40.50.2000">
    <property type="entry name" value="Glycogen Phosphorylase B"/>
    <property type="match status" value="2"/>
</dbReference>
<dbReference type="RefSeq" id="WP_086452330.1">
    <property type="nucleotide sequence ID" value="NZ_MSPP01000006.1"/>
</dbReference>
<dbReference type="GO" id="GO:0016757">
    <property type="term" value="F:glycosyltransferase activity"/>
    <property type="evidence" value="ECO:0007669"/>
    <property type="project" value="InterPro"/>
</dbReference>
<evidence type="ECO:0000313" key="3">
    <source>
        <dbReference type="Proteomes" id="UP000194664"/>
    </source>
</evidence>